<evidence type="ECO:0000313" key="1">
    <source>
        <dbReference type="EMBL" id="KUM49129.1"/>
    </source>
</evidence>
<keyword evidence="1" id="KW-0496">Mitochondrion</keyword>
<reference evidence="1" key="1">
    <citation type="journal article" date="2015" name="Genome Biol. Evol.">
        <title>Organellar Genomes of White Spruce (Picea glauca): Assembly and Annotation.</title>
        <authorList>
            <person name="Jackman S.D."/>
            <person name="Warren R.L."/>
            <person name="Gibb E.A."/>
            <person name="Vandervalk B.P."/>
            <person name="Mohamadi H."/>
            <person name="Chu J."/>
            <person name="Raymond A."/>
            <person name="Pleasance S."/>
            <person name="Coope R."/>
            <person name="Wildung M.R."/>
            <person name="Ritland C.E."/>
            <person name="Bousquet J."/>
            <person name="Jones S.J."/>
            <person name="Bohlmann J."/>
            <person name="Birol I."/>
        </authorList>
    </citation>
    <scope>NUCLEOTIDE SEQUENCE [LARGE SCALE GENOMIC DNA]</scope>
    <source>
        <tissue evidence="1">Flushing bud</tissue>
    </source>
</reference>
<dbReference type="EMBL" id="LKAM01000003">
    <property type="protein sequence ID" value="KUM49129.1"/>
    <property type="molecule type" value="Genomic_DNA"/>
</dbReference>
<comment type="caution">
    <text evidence="1">The sequence shown here is derived from an EMBL/GenBank/DDBJ whole genome shotgun (WGS) entry which is preliminary data.</text>
</comment>
<organism evidence="1">
    <name type="scientific">Picea glauca</name>
    <name type="common">White spruce</name>
    <name type="synonym">Pinus glauca</name>
    <dbReference type="NCBI Taxonomy" id="3330"/>
    <lineage>
        <taxon>Eukaryota</taxon>
        <taxon>Viridiplantae</taxon>
        <taxon>Streptophyta</taxon>
        <taxon>Embryophyta</taxon>
        <taxon>Tracheophyta</taxon>
        <taxon>Spermatophyta</taxon>
        <taxon>Pinopsida</taxon>
        <taxon>Pinidae</taxon>
        <taxon>Conifers I</taxon>
        <taxon>Pinales</taxon>
        <taxon>Pinaceae</taxon>
        <taxon>Picea</taxon>
    </lineage>
</organism>
<geneLocation type="mitochondrion" evidence="1"/>
<name>A0A101M154_PICGL</name>
<gene>
    <name evidence="1" type="ORF">ABT39_MTgene3678</name>
</gene>
<accession>A0A101M154</accession>
<sequence length="117" mass="13628">MKKEKGPSRSPSEELRGLEHLYLWLRAQNFPSPYGKKDLMPHQRHILHWLATTLEYPFPQGSSPYVIEGVEGSEEDARAFVALLSKVLRVFFIPLDIENFQNADCGRDLWVYERIKP</sequence>
<proteinExistence type="predicted"/>
<dbReference type="AlphaFoldDB" id="A0A101M154"/>
<protein>
    <submittedName>
        <fullName evidence="1">Uncharacterized protein</fullName>
    </submittedName>
</protein>